<dbReference type="HOGENOM" id="CLU_1294188_0_0_1"/>
<feature type="compositionally biased region" description="Low complexity" evidence="1">
    <location>
        <begin position="98"/>
        <end position="107"/>
    </location>
</feature>
<proteinExistence type="predicted"/>
<feature type="region of interest" description="Disordered" evidence="1">
    <location>
        <begin position="63"/>
        <end position="111"/>
    </location>
</feature>
<keyword evidence="3" id="KW-1185">Reference proteome</keyword>
<dbReference type="AlphaFoldDB" id="A0A067MXS5"/>
<evidence type="ECO:0000256" key="1">
    <source>
        <dbReference type="SAM" id="MobiDB-lite"/>
    </source>
</evidence>
<dbReference type="EMBL" id="KL198017">
    <property type="protein sequence ID" value="KDQ20568.1"/>
    <property type="molecule type" value="Genomic_DNA"/>
</dbReference>
<sequence>MVYWVASRDNASAGQGCSPPPTERILRMPTTSTPQINPPVVDEYDKYDDLTIDINFDLIPELCGPPKIDQPSVLEPRSTTPAASSQSTAAHDEGEIAPSPESSTESSYSDDDDAFKDAAFLEELHAVMTQREIAVSSQLSGTASSWWVAVYAIQLTRGCSRPNTKNPTHRCQPLVRPHLPLRLHLPARKLTKLSQSQSPSLRYYPPTKGSRQA</sequence>
<accession>A0A067MXS5</accession>
<protein>
    <submittedName>
        <fullName evidence="2">Uncharacterized protein</fullName>
    </submittedName>
</protein>
<feature type="region of interest" description="Disordered" evidence="1">
    <location>
        <begin position="194"/>
        <end position="213"/>
    </location>
</feature>
<organism evidence="2 3">
    <name type="scientific">Botryobasidium botryosum (strain FD-172 SS1)</name>
    <dbReference type="NCBI Taxonomy" id="930990"/>
    <lineage>
        <taxon>Eukaryota</taxon>
        <taxon>Fungi</taxon>
        <taxon>Dikarya</taxon>
        <taxon>Basidiomycota</taxon>
        <taxon>Agaricomycotina</taxon>
        <taxon>Agaricomycetes</taxon>
        <taxon>Cantharellales</taxon>
        <taxon>Botryobasidiaceae</taxon>
        <taxon>Botryobasidium</taxon>
    </lineage>
</organism>
<reference evidence="3" key="1">
    <citation type="journal article" date="2014" name="Proc. Natl. Acad. Sci. U.S.A.">
        <title>Extensive sampling of basidiomycete genomes demonstrates inadequacy of the white-rot/brown-rot paradigm for wood decay fungi.</title>
        <authorList>
            <person name="Riley R."/>
            <person name="Salamov A.A."/>
            <person name="Brown D.W."/>
            <person name="Nagy L.G."/>
            <person name="Floudas D."/>
            <person name="Held B.W."/>
            <person name="Levasseur A."/>
            <person name="Lombard V."/>
            <person name="Morin E."/>
            <person name="Otillar R."/>
            <person name="Lindquist E.A."/>
            <person name="Sun H."/>
            <person name="LaButti K.M."/>
            <person name="Schmutz J."/>
            <person name="Jabbour D."/>
            <person name="Luo H."/>
            <person name="Baker S.E."/>
            <person name="Pisabarro A.G."/>
            <person name="Walton J.D."/>
            <person name="Blanchette R.A."/>
            <person name="Henrissat B."/>
            <person name="Martin F."/>
            <person name="Cullen D."/>
            <person name="Hibbett D.S."/>
            <person name="Grigoriev I.V."/>
        </authorList>
    </citation>
    <scope>NUCLEOTIDE SEQUENCE [LARGE SCALE GENOMIC DNA]</scope>
    <source>
        <strain evidence="3">FD-172 SS1</strain>
    </source>
</reference>
<dbReference type="Proteomes" id="UP000027195">
    <property type="component" value="Unassembled WGS sequence"/>
</dbReference>
<feature type="region of interest" description="Disordered" evidence="1">
    <location>
        <begin position="6"/>
        <end position="41"/>
    </location>
</feature>
<evidence type="ECO:0000313" key="2">
    <source>
        <dbReference type="EMBL" id="KDQ20568.1"/>
    </source>
</evidence>
<gene>
    <name evidence="2" type="ORF">BOTBODRAFT_311563</name>
</gene>
<evidence type="ECO:0000313" key="3">
    <source>
        <dbReference type="Proteomes" id="UP000027195"/>
    </source>
</evidence>
<feature type="compositionally biased region" description="Low complexity" evidence="1">
    <location>
        <begin position="78"/>
        <end position="89"/>
    </location>
</feature>
<dbReference type="InParanoid" id="A0A067MXS5"/>
<name>A0A067MXS5_BOTB1</name>